<reference evidence="4 5" key="1">
    <citation type="submission" date="2012-02" db="EMBL/GenBank/DDBJ databases">
        <title>Complete genome sequence of Caldilinea aerophila DSM 14535 (= NBRC 102666).</title>
        <authorList>
            <person name="Oguchi A."/>
            <person name="Hosoyama A."/>
            <person name="Sekine M."/>
            <person name="Fukai R."/>
            <person name="Kato Y."/>
            <person name="Nakamura S."/>
            <person name="Hanada S."/>
            <person name="Yamazaki S."/>
            <person name="Fujita N."/>
        </authorList>
    </citation>
    <scope>NUCLEOTIDE SEQUENCE [LARGE SCALE GENOMIC DNA]</scope>
    <source>
        <strain evidence="5">DSM 14535 / JCM 11387 / NBRC 104270 / STL-6-O1</strain>
    </source>
</reference>
<dbReference type="KEGG" id="cap:CLDAP_22590"/>
<evidence type="ECO:0000313" key="5">
    <source>
        <dbReference type="Proteomes" id="UP000007880"/>
    </source>
</evidence>
<evidence type="ECO:0000256" key="2">
    <source>
        <dbReference type="PIRSR" id="PIRSR005962-1"/>
    </source>
</evidence>
<dbReference type="HOGENOM" id="CLU_023257_0_1_0"/>
<dbReference type="RefSeq" id="WP_014433533.1">
    <property type="nucleotide sequence ID" value="NC_017079.1"/>
</dbReference>
<protein>
    <submittedName>
        <fullName evidence="4">Peptidase M20 family protein</fullName>
    </submittedName>
</protein>
<keyword evidence="5" id="KW-1185">Reference proteome</keyword>
<dbReference type="SUPFAM" id="SSF53187">
    <property type="entry name" value="Zn-dependent exopeptidases"/>
    <property type="match status" value="1"/>
</dbReference>
<dbReference type="InterPro" id="IPR011650">
    <property type="entry name" value="Peptidase_M20_dimer"/>
</dbReference>
<dbReference type="InterPro" id="IPR017439">
    <property type="entry name" value="Amidohydrolase"/>
</dbReference>
<dbReference type="GO" id="GO:0046872">
    <property type="term" value="F:metal ion binding"/>
    <property type="evidence" value="ECO:0007669"/>
    <property type="project" value="UniProtKB-KW"/>
</dbReference>
<dbReference type="OrthoDB" id="9776731at2"/>
<proteinExistence type="predicted"/>
<dbReference type="PANTHER" id="PTHR11014:SF63">
    <property type="entry name" value="METALLOPEPTIDASE, PUTATIVE (AFU_ORTHOLOGUE AFUA_6G09600)-RELATED"/>
    <property type="match status" value="1"/>
</dbReference>
<gene>
    <name evidence="4" type="ordered locus">CLDAP_22590</name>
</gene>
<evidence type="ECO:0000259" key="3">
    <source>
        <dbReference type="Pfam" id="PF07687"/>
    </source>
</evidence>
<dbReference type="PIRSF" id="PIRSF005962">
    <property type="entry name" value="Pept_M20D_amidohydro"/>
    <property type="match status" value="1"/>
</dbReference>
<dbReference type="AlphaFoldDB" id="I0I4W1"/>
<dbReference type="InterPro" id="IPR036264">
    <property type="entry name" value="Bact_exopeptidase_dim_dom"/>
</dbReference>
<evidence type="ECO:0000256" key="1">
    <source>
        <dbReference type="ARBA" id="ARBA00022801"/>
    </source>
</evidence>
<keyword evidence="2" id="KW-0464">Manganese</keyword>
<dbReference type="GO" id="GO:0050118">
    <property type="term" value="F:N-acetyldiaminopimelate deacetylase activity"/>
    <property type="evidence" value="ECO:0007669"/>
    <property type="project" value="UniProtKB-ARBA"/>
</dbReference>
<feature type="binding site" evidence="2">
    <location>
        <position position="108"/>
    </location>
    <ligand>
        <name>Mn(2+)</name>
        <dbReference type="ChEBI" id="CHEBI:29035"/>
        <label>2</label>
    </ligand>
</feature>
<feature type="binding site" evidence="2">
    <location>
        <position position="369"/>
    </location>
    <ligand>
        <name>Mn(2+)</name>
        <dbReference type="ChEBI" id="CHEBI:29035"/>
        <label>2</label>
    </ligand>
</feature>
<dbReference type="Proteomes" id="UP000007880">
    <property type="component" value="Chromosome"/>
</dbReference>
<feature type="binding site" evidence="2">
    <location>
        <position position="110"/>
    </location>
    <ligand>
        <name>Mn(2+)</name>
        <dbReference type="ChEBI" id="CHEBI:29035"/>
        <label>2</label>
    </ligand>
</feature>
<dbReference type="GO" id="GO:0019877">
    <property type="term" value="P:diaminopimelate biosynthetic process"/>
    <property type="evidence" value="ECO:0007669"/>
    <property type="project" value="UniProtKB-ARBA"/>
</dbReference>
<comment type="cofactor">
    <cofactor evidence="2">
        <name>Mn(2+)</name>
        <dbReference type="ChEBI" id="CHEBI:29035"/>
    </cofactor>
    <text evidence="2">The Mn(2+) ion enhances activity.</text>
</comment>
<feature type="binding site" evidence="2">
    <location>
        <position position="144"/>
    </location>
    <ligand>
        <name>Mn(2+)</name>
        <dbReference type="ChEBI" id="CHEBI:29035"/>
        <label>2</label>
    </ligand>
</feature>
<accession>I0I4W1</accession>
<dbReference type="Pfam" id="PF01546">
    <property type="entry name" value="Peptidase_M20"/>
    <property type="match status" value="1"/>
</dbReference>
<keyword evidence="2" id="KW-0479">Metal-binding</keyword>
<organism evidence="4 5">
    <name type="scientific">Caldilinea aerophila (strain DSM 14535 / JCM 11387 / NBRC 104270 / STL-6-O1)</name>
    <dbReference type="NCBI Taxonomy" id="926550"/>
    <lineage>
        <taxon>Bacteria</taxon>
        <taxon>Bacillati</taxon>
        <taxon>Chloroflexota</taxon>
        <taxon>Caldilineae</taxon>
        <taxon>Caldilineales</taxon>
        <taxon>Caldilineaceae</taxon>
        <taxon>Caldilinea</taxon>
    </lineage>
</organism>
<dbReference type="STRING" id="926550.CLDAP_22590"/>
<dbReference type="PANTHER" id="PTHR11014">
    <property type="entry name" value="PEPTIDASE M20 FAMILY MEMBER"/>
    <property type="match status" value="1"/>
</dbReference>
<dbReference type="PATRIC" id="fig|926550.5.peg.2486"/>
<dbReference type="Gene3D" id="3.30.70.360">
    <property type="match status" value="1"/>
</dbReference>
<feature type="domain" description="Peptidase M20 dimerisation" evidence="3">
    <location>
        <begin position="190"/>
        <end position="290"/>
    </location>
</feature>
<dbReference type="Gene3D" id="3.40.630.10">
    <property type="entry name" value="Zn peptidases"/>
    <property type="match status" value="1"/>
</dbReference>
<feature type="binding site" evidence="2">
    <location>
        <position position="170"/>
    </location>
    <ligand>
        <name>Mn(2+)</name>
        <dbReference type="ChEBI" id="CHEBI:29035"/>
        <label>2</label>
    </ligand>
</feature>
<name>I0I4W1_CALAS</name>
<sequence length="411" mass="43898">MSLLQQFHREAAELQPQLVAWRRDFHMHPELGFQEVRTAGIVAEHLRMLGLEVTTGVGKTGVVALIEPDDAPADAATVLLRFDMDALPIQEENDVPYRSQTPGVMHACGHDGHTAVGMGVAQVLARHRNELAGRVKLVFQPAEEGLGGAKAMIADGVLENPRPQASFGLHLWSRLPLNQVVVQSGPLMAGADKVDLIVEGVGGHGAMPHETVDAIVVASQIVLAWQTIVSRNVNPTTPAVITVGAFHAGSAANVIAGRAELVCSIRSFDLETRDFLVRRMREMAEQICAAYGATCTLHFTPGVLPTINSEAGAALMRTVATELVGAENVITQTPAMVGEDMSEFLMAAPGCYVFVGANDPNGPLNSPHHSPTFDFDERMLSTGVALLAGAAARYLEEQANLHTSPKRSNQP</sequence>
<dbReference type="NCBIfam" id="TIGR01891">
    <property type="entry name" value="amidohydrolases"/>
    <property type="match status" value="1"/>
</dbReference>
<dbReference type="InterPro" id="IPR002933">
    <property type="entry name" value="Peptidase_M20"/>
</dbReference>
<keyword evidence="1" id="KW-0378">Hydrolase</keyword>
<dbReference type="EMBL" id="AP012337">
    <property type="protein sequence ID" value="BAM00299.1"/>
    <property type="molecule type" value="Genomic_DNA"/>
</dbReference>
<dbReference type="eggNOG" id="COG1473">
    <property type="taxonomic scope" value="Bacteria"/>
</dbReference>
<evidence type="ECO:0000313" key="4">
    <source>
        <dbReference type="EMBL" id="BAM00299.1"/>
    </source>
</evidence>
<dbReference type="Pfam" id="PF07687">
    <property type="entry name" value="M20_dimer"/>
    <property type="match status" value="1"/>
</dbReference>
<dbReference type="SUPFAM" id="SSF55031">
    <property type="entry name" value="Bacterial exopeptidase dimerisation domain"/>
    <property type="match status" value="1"/>
</dbReference>
<dbReference type="FunFam" id="3.30.70.360:FF:000001">
    <property type="entry name" value="N-acetyldiaminopimelate deacetylase"/>
    <property type="match status" value="1"/>
</dbReference>